<dbReference type="EMBL" id="CP017555">
    <property type="protein sequence ID" value="AOW02769.1"/>
    <property type="molecule type" value="Genomic_DNA"/>
</dbReference>
<evidence type="ECO:0000313" key="4">
    <source>
        <dbReference type="Proteomes" id="UP000182444"/>
    </source>
</evidence>
<dbReference type="RefSeq" id="XP_501768.3">
    <property type="nucleotide sequence ID" value="XM_501768.3"/>
</dbReference>
<feature type="domain" description="NADP-dependent oxidoreductase" evidence="2">
    <location>
        <begin position="100"/>
        <end position="417"/>
    </location>
</feature>
<dbReference type="eggNOG" id="KOG1575">
    <property type="taxonomic scope" value="Eukaryota"/>
</dbReference>
<evidence type="ECO:0000313" key="3">
    <source>
        <dbReference type="EMBL" id="AOW02769.1"/>
    </source>
</evidence>
<gene>
    <name evidence="3" type="ORF">YALI1_C17782g</name>
</gene>
<dbReference type="CDD" id="cd19079">
    <property type="entry name" value="AKR_EcYajO-like"/>
    <property type="match status" value="1"/>
</dbReference>
<name>A0A1D8NAW8_YARLL</name>
<dbReference type="KEGG" id="yli:2909506"/>
<dbReference type="FunFam" id="3.20.20.100:FF:000004">
    <property type="entry name" value="Oxidoreductase, aldo/keto reductase"/>
    <property type="match status" value="1"/>
</dbReference>
<reference evidence="3 4" key="1">
    <citation type="journal article" date="2016" name="PLoS ONE">
        <title>Sequence Assembly of Yarrowia lipolytica Strain W29/CLIB89 Shows Transposable Element Diversity.</title>
        <authorList>
            <person name="Magnan C."/>
            <person name="Yu J."/>
            <person name="Chang I."/>
            <person name="Jahn E."/>
            <person name="Kanomata Y."/>
            <person name="Wu J."/>
            <person name="Zeller M."/>
            <person name="Oakes M."/>
            <person name="Baldi P."/>
            <person name="Sandmeyer S."/>
        </authorList>
    </citation>
    <scope>NUCLEOTIDE SEQUENCE [LARGE SCALE GENOMIC DNA]</scope>
    <source>
        <strain evidence="4">CLIB89(W29)</strain>
    </source>
</reference>
<dbReference type="VEuPathDB" id="FungiDB:YALI1_C17782g"/>
<dbReference type="InterPro" id="IPR023210">
    <property type="entry name" value="NADP_OxRdtase_dom"/>
</dbReference>
<dbReference type="GeneID" id="2909506"/>
<protein>
    <recommendedName>
        <fullName evidence="2">NADP-dependent oxidoreductase domain-containing protein</fullName>
    </recommendedName>
</protein>
<dbReference type="InterPro" id="IPR050523">
    <property type="entry name" value="AKR_Detox_Biosynth"/>
</dbReference>
<accession>A0A1D8NAW8</accession>
<dbReference type="InterPro" id="IPR036812">
    <property type="entry name" value="NAD(P)_OxRdtase_dom_sf"/>
</dbReference>
<dbReference type="Pfam" id="PF00248">
    <property type="entry name" value="Aldo_ket_red"/>
    <property type="match status" value="1"/>
</dbReference>
<keyword evidence="1" id="KW-0560">Oxidoreductase</keyword>
<dbReference type="GO" id="GO:0005829">
    <property type="term" value="C:cytosol"/>
    <property type="evidence" value="ECO:0007669"/>
    <property type="project" value="UniProtKB-ARBA"/>
</dbReference>
<sequence length="424" mass="48226">MVLIESGHDYGYIRLSRIAPTCLIEELKAPFFSFPTFERTHYPTLTYKRNRSTQHITSCAFTTSRRHLLYQQLHSLDMSLPLTDKSFKRLGNSGLKVSSIIVGCMSFGSSNWAPWVIGDEERSLELLKAAYDRGLRTFDTASTYSNGLSEVLLGKFLRKYNIPREKVVIMTKVFFPVAEEGLHGETILGGRSEEEMLEFTNRIGLSRKNIIASVDDCCERLGTYIDLLQIHRLDDECPYEEIMKALHDCVESGKARYLGASSMRAVEFVELQNVAEKHGWTKFISMQSLYNLINREDERELNWYCNKTGVGLIPWSPLARGILARPRSAEDTARSGSDLRMMLFDKDHDSTAEIIDRVEKMAKKKGVAMATIATAWVLHKGAMPIVGFSSEKRMDEALAALDVEFDAMDLKYLEDAYEPVKYKM</sequence>
<dbReference type="SUPFAM" id="SSF51430">
    <property type="entry name" value="NAD(P)-linked oxidoreductase"/>
    <property type="match status" value="1"/>
</dbReference>
<dbReference type="VEuPathDB" id="FungiDB:YALI0_C12595g"/>
<organism evidence="3 4">
    <name type="scientific">Yarrowia lipolytica</name>
    <name type="common">Candida lipolytica</name>
    <dbReference type="NCBI Taxonomy" id="4952"/>
    <lineage>
        <taxon>Eukaryota</taxon>
        <taxon>Fungi</taxon>
        <taxon>Dikarya</taxon>
        <taxon>Ascomycota</taxon>
        <taxon>Saccharomycotina</taxon>
        <taxon>Dipodascomycetes</taxon>
        <taxon>Dipodascales</taxon>
        <taxon>Dipodascales incertae sedis</taxon>
        <taxon>Yarrowia</taxon>
    </lineage>
</organism>
<dbReference type="GO" id="GO:0016491">
    <property type="term" value="F:oxidoreductase activity"/>
    <property type="evidence" value="ECO:0007669"/>
    <property type="project" value="UniProtKB-KW"/>
</dbReference>
<dbReference type="PANTHER" id="PTHR43364">
    <property type="entry name" value="NADH-SPECIFIC METHYLGLYOXAL REDUCTASE-RELATED"/>
    <property type="match status" value="1"/>
</dbReference>
<evidence type="ECO:0000259" key="2">
    <source>
        <dbReference type="Pfam" id="PF00248"/>
    </source>
</evidence>
<dbReference type="Gene3D" id="3.20.20.100">
    <property type="entry name" value="NADP-dependent oxidoreductase domain"/>
    <property type="match status" value="1"/>
</dbReference>
<proteinExistence type="predicted"/>
<dbReference type="Proteomes" id="UP000182444">
    <property type="component" value="Chromosome 1C"/>
</dbReference>
<dbReference type="PANTHER" id="PTHR43364:SF15">
    <property type="entry name" value="ARYL-ALCOHOL DEHYDROGENASE AAD16-RELATED"/>
    <property type="match status" value="1"/>
</dbReference>
<dbReference type="AlphaFoldDB" id="A0A1D8NAW8"/>
<evidence type="ECO:0000256" key="1">
    <source>
        <dbReference type="ARBA" id="ARBA00023002"/>
    </source>
</evidence>